<feature type="domain" description="Methyltransferase type 11" evidence="1">
    <location>
        <begin position="61"/>
        <end position="155"/>
    </location>
</feature>
<protein>
    <submittedName>
        <fullName evidence="3">Methyltransferase domain protein</fullName>
    </submittedName>
    <submittedName>
        <fullName evidence="2">Methyltransferase type 11</fullName>
    </submittedName>
</protein>
<evidence type="ECO:0000313" key="5">
    <source>
        <dbReference type="Proteomes" id="UP000011124"/>
    </source>
</evidence>
<keyword evidence="5" id="KW-1185">Reference proteome</keyword>
<dbReference type="InterPro" id="IPR029063">
    <property type="entry name" value="SAM-dependent_MTases_sf"/>
</dbReference>
<reference evidence="3 4" key="1">
    <citation type="submission" date="2009-09" db="EMBL/GenBank/DDBJ databases">
        <authorList>
            <person name="Weinstock G."/>
            <person name="Sodergren E."/>
            <person name="Clifton S."/>
            <person name="Fulton L."/>
            <person name="Fulton B."/>
            <person name="Courtney L."/>
            <person name="Fronick C."/>
            <person name="Harrison M."/>
            <person name="Strong C."/>
            <person name="Farmer C."/>
            <person name="Delahaunty K."/>
            <person name="Markovic C."/>
            <person name="Hall O."/>
            <person name="Minx P."/>
            <person name="Tomlinson C."/>
            <person name="Mitreva M."/>
            <person name="Nelson J."/>
            <person name="Hou S."/>
            <person name="Wollam A."/>
            <person name="Pepin K.H."/>
            <person name="Johnson M."/>
            <person name="Bhonagiri V."/>
            <person name="Nash W.E."/>
            <person name="Warren W."/>
            <person name="Chinwalla A."/>
            <person name="Mardis E.R."/>
            <person name="Wilson R.K."/>
        </authorList>
    </citation>
    <scope>NUCLEOTIDE SEQUENCE [LARGE SCALE GENOMIC DNA]</scope>
    <source>
        <strain evidence="3">ATCC 35185</strain>
        <strain evidence="4">ATCC 35185 / DSM 20758 / VPI D19B-28</strain>
    </source>
</reference>
<keyword evidence="3" id="KW-0808">Transferase</keyword>
<dbReference type="GO" id="GO:0008757">
    <property type="term" value="F:S-adenosylmethionine-dependent methyltransferase activity"/>
    <property type="evidence" value="ECO:0007669"/>
    <property type="project" value="InterPro"/>
</dbReference>
<dbReference type="PANTHER" id="PTHR43591:SF24">
    <property type="entry name" value="2-METHOXY-6-POLYPRENYL-1,4-BENZOQUINOL METHYLASE, MITOCHONDRIAL"/>
    <property type="match status" value="1"/>
</dbReference>
<reference evidence="2 5" key="2">
    <citation type="submission" date="2011-04" db="EMBL/GenBank/DDBJ databases">
        <title>The complete genome of Selenomonas sputigena DSM 20758.</title>
        <authorList>
            <consortium name="US DOE Joint Genome Institute (JGI-PGF)"/>
            <person name="Lucas S."/>
            <person name="Copeland A."/>
            <person name="Lapidus A."/>
            <person name="Bruce D."/>
            <person name="Goodwin L."/>
            <person name="Pitluck S."/>
            <person name="Peters L."/>
            <person name="Kyrpides N."/>
            <person name="Mavromatis K."/>
            <person name="Ivanova N."/>
            <person name="Ovchinnikova G."/>
            <person name="Teshima H."/>
            <person name="Detter J.C."/>
            <person name="Tapia R."/>
            <person name="Han C."/>
            <person name="Land M."/>
            <person name="Hauser L."/>
            <person name="Markowitz V."/>
            <person name="Cheng J.-F."/>
            <person name="Hugenholtz P."/>
            <person name="Woyke T."/>
            <person name="Wu D."/>
            <person name="Gronow S."/>
            <person name="Wellnitz S."/>
            <person name="Schneider S."/>
            <person name="Klenk H.-P."/>
            <person name="Eisen J.A."/>
        </authorList>
    </citation>
    <scope>NUCLEOTIDE SEQUENCE [LARGE SCALE GENOMIC DNA]</scope>
    <source>
        <strain evidence="2">ATCC 35185</strain>
        <strain evidence="5">ATCC 35185 / DSM 20758 / VPI D19B-28</strain>
    </source>
</reference>
<dbReference type="PANTHER" id="PTHR43591">
    <property type="entry name" value="METHYLTRANSFERASE"/>
    <property type="match status" value="1"/>
</dbReference>
<dbReference type="Proteomes" id="UP000003505">
    <property type="component" value="Unassembled WGS sequence"/>
</dbReference>
<evidence type="ECO:0000313" key="4">
    <source>
        <dbReference type="Proteomes" id="UP000003505"/>
    </source>
</evidence>
<dbReference type="EMBL" id="ACKP02000012">
    <property type="protein sequence ID" value="EEX78005.1"/>
    <property type="molecule type" value="Genomic_DNA"/>
</dbReference>
<accession>C9LTF9</accession>
<dbReference type="CDD" id="cd02440">
    <property type="entry name" value="AdoMet_MTases"/>
    <property type="match status" value="1"/>
</dbReference>
<dbReference type="AlphaFoldDB" id="C9LTF9"/>
<evidence type="ECO:0000313" key="3">
    <source>
        <dbReference type="EMBL" id="EEX78005.1"/>
    </source>
</evidence>
<keyword evidence="3" id="KW-0489">Methyltransferase</keyword>
<dbReference type="OrthoDB" id="9808140at2"/>
<dbReference type="STRING" id="546271.Selsp_1461"/>
<sequence>MKTQEMLQKEEALERRIESYWDARSPKFSAVRRRELEGSDAARWQKFIASHLPEKKPLRILDVGTGAGFFAVLLTRMGHEVTGIDMSAGMIDEAQKNLAAFGCWADLRKMNAQQLDFSDESFDVVISRNLTWTLPDAMQAYREWRRVLRAGGMLLNFDSDYGETTFSAADAQDSVHTGICEALLIECNKIKDELRVSTHRRPLWDAALLEKLGFSVQYDADIAPLVHGDESLRYDDVPLFGIYAKKVR</sequence>
<dbReference type="Pfam" id="PF08241">
    <property type="entry name" value="Methyltransf_11"/>
    <property type="match status" value="1"/>
</dbReference>
<proteinExistence type="predicted"/>
<gene>
    <name evidence="2" type="ordered locus">Selsp_1461</name>
    <name evidence="3" type="ORF">SELSPUOL_00742</name>
</gene>
<dbReference type="RefSeq" id="WP_006191779.1">
    <property type="nucleotide sequence ID" value="NC_015437.1"/>
</dbReference>
<dbReference type="GO" id="GO:0032259">
    <property type="term" value="P:methylation"/>
    <property type="evidence" value="ECO:0007669"/>
    <property type="project" value="UniProtKB-KW"/>
</dbReference>
<dbReference type="EMBL" id="CP002637">
    <property type="protein sequence ID" value="AEC00418.1"/>
    <property type="molecule type" value="Genomic_DNA"/>
</dbReference>
<dbReference type="Gene3D" id="3.40.50.150">
    <property type="entry name" value="Vaccinia Virus protein VP39"/>
    <property type="match status" value="1"/>
</dbReference>
<dbReference type="KEGG" id="ssg:Selsp_1461"/>
<dbReference type="HOGENOM" id="CLU_037990_4_0_9"/>
<dbReference type="SUPFAM" id="SSF53335">
    <property type="entry name" value="S-adenosyl-L-methionine-dependent methyltransferases"/>
    <property type="match status" value="1"/>
</dbReference>
<evidence type="ECO:0000259" key="1">
    <source>
        <dbReference type="Pfam" id="PF08241"/>
    </source>
</evidence>
<organism evidence="3 4">
    <name type="scientific">Selenomonas sputigena (strain ATCC 35185 / DSM 20758 / CCUG 44933 / VPI D19B-28)</name>
    <dbReference type="NCBI Taxonomy" id="546271"/>
    <lineage>
        <taxon>Bacteria</taxon>
        <taxon>Bacillati</taxon>
        <taxon>Bacillota</taxon>
        <taxon>Negativicutes</taxon>
        <taxon>Selenomonadales</taxon>
        <taxon>Selenomonadaceae</taxon>
        <taxon>Selenomonas</taxon>
    </lineage>
</organism>
<dbReference type="Proteomes" id="UP000011124">
    <property type="component" value="Chromosome"/>
</dbReference>
<name>C9LTF9_SELS3</name>
<evidence type="ECO:0000313" key="2">
    <source>
        <dbReference type="EMBL" id="AEC00418.1"/>
    </source>
</evidence>
<dbReference type="InterPro" id="IPR013216">
    <property type="entry name" value="Methyltransf_11"/>
</dbReference>
<dbReference type="eggNOG" id="COG2226">
    <property type="taxonomic scope" value="Bacteria"/>
</dbReference>